<dbReference type="SUPFAM" id="SSF51905">
    <property type="entry name" value="FAD/NAD(P)-binding domain"/>
    <property type="match status" value="1"/>
</dbReference>
<evidence type="ECO:0000256" key="3">
    <source>
        <dbReference type="PIRSR" id="PIRSR000137-2"/>
    </source>
</evidence>
<protein>
    <recommendedName>
        <fullName evidence="6">Glucose-methanol-choline oxidoreductase N-terminal domain-containing protein</fullName>
    </recommendedName>
</protein>
<dbReference type="PANTHER" id="PTHR45968">
    <property type="entry name" value="OSJNBA0019K04.7 PROTEIN"/>
    <property type="match status" value="1"/>
</dbReference>
<feature type="binding site" evidence="3">
    <location>
        <position position="232"/>
    </location>
    <ligand>
        <name>FAD</name>
        <dbReference type="ChEBI" id="CHEBI:57692"/>
    </ligand>
</feature>
<dbReference type="Gene3D" id="3.30.410.40">
    <property type="match status" value="1"/>
</dbReference>
<dbReference type="SUPFAM" id="SSF54373">
    <property type="entry name" value="FAD-linked reductases, C-terminal domain"/>
    <property type="match status" value="1"/>
</dbReference>
<dbReference type="EMBL" id="GL377690">
    <property type="protein sequence ID" value="EFJ07054.1"/>
    <property type="molecule type" value="Genomic_DNA"/>
</dbReference>
<dbReference type="PANTHER" id="PTHR45968:SF3">
    <property type="entry name" value="OS04G0573100 PROTEIN"/>
    <property type="match status" value="1"/>
</dbReference>
<dbReference type="PROSITE" id="PS00624">
    <property type="entry name" value="GMC_OXRED_2"/>
    <property type="match status" value="1"/>
</dbReference>
<dbReference type="HOGENOM" id="CLU_026750_0_0_1"/>
<dbReference type="eggNOG" id="KOG1238">
    <property type="taxonomic scope" value="Eukaryota"/>
</dbReference>
<dbReference type="InterPro" id="IPR012132">
    <property type="entry name" value="GMC_OxRdtase"/>
</dbReference>
<feature type="chain" id="PRO_5003123382" description="Glucose-methanol-choline oxidoreductase N-terminal domain-containing protein" evidence="5">
    <location>
        <begin position="22"/>
        <end position="518"/>
    </location>
</feature>
<dbReference type="GO" id="GO:0050660">
    <property type="term" value="F:flavin adenine dinucleotide binding"/>
    <property type="evidence" value="ECO:0007669"/>
    <property type="project" value="InterPro"/>
</dbReference>
<gene>
    <name evidence="7" type="ORF">SELMODRAFT_134398</name>
</gene>
<sequence length="518" mass="55388">MLKFYVSFIVVIYCMLRIIEANDDGTVSFIREANSTTLKQKYDYIVVGGGTAGCAIAATLSQRYKVLVLERGGSPYGNPLLLRIENSGTNFANPGGLEAPNQAFTSEDGVASIRPNVLGGGSSINGAVYNRAPDEFISDAKLDKNLVESSYAWVEKVVASRPRNFSAFQNSIRGALLEVGVTPDFGFTYKYVVGTKTTGNTFDSHGRRHPSSDLLLAYANRKNIDVLLHASVYKVLLQGGRSRGVLYTDNLGRSHTALLSSKRSEVIISAGALGSPQLLMLSGVGPKAHLEEIGIPVILDLPMVGKGMGDNPTNTILLRSRIPVGSLIEQVVGVSTSNFSAGGYVLSQDSGAIAGEVNGPLSTGELFLKSTNASETPRVKFNYFQNPVDLQRCIAGVNTLEEMVLSRSMAALVFGNQSLPSGGTVSSPDRRNATLVASGSVNRTISEFCRRNVSTNYHYHGGCPLGEVVDWSFRVKVLKGLRVVDGSTFLSTPGTNPQATVMMLGRYSILFSSGSLSI</sequence>
<dbReference type="KEGG" id="smo:SELMODRAFT_134398"/>
<feature type="binding site" evidence="3">
    <location>
        <begin position="70"/>
        <end position="71"/>
    </location>
    <ligand>
        <name>FAD</name>
        <dbReference type="ChEBI" id="CHEBI:57692"/>
    </ligand>
</feature>
<evidence type="ECO:0000256" key="5">
    <source>
        <dbReference type="SAM" id="SignalP"/>
    </source>
</evidence>
<evidence type="ECO:0000313" key="8">
    <source>
        <dbReference type="Proteomes" id="UP000001514"/>
    </source>
</evidence>
<dbReference type="Pfam" id="PF05199">
    <property type="entry name" value="GMC_oxred_C"/>
    <property type="match status" value="1"/>
</dbReference>
<name>D8T8L2_SELML</name>
<dbReference type="InterPro" id="IPR007867">
    <property type="entry name" value="GMC_OxRtase_C"/>
</dbReference>
<comment type="similarity">
    <text evidence="1">Belongs to the GMC oxidoreductase family.</text>
</comment>
<evidence type="ECO:0000256" key="4">
    <source>
        <dbReference type="PIRSR" id="PIRSR000137-3"/>
    </source>
</evidence>
<reference evidence="7 8" key="1">
    <citation type="journal article" date="2011" name="Science">
        <title>The Selaginella genome identifies genetic changes associated with the evolution of vascular plants.</title>
        <authorList>
            <person name="Banks J.A."/>
            <person name="Nishiyama T."/>
            <person name="Hasebe M."/>
            <person name="Bowman J.L."/>
            <person name="Gribskov M."/>
            <person name="dePamphilis C."/>
            <person name="Albert V.A."/>
            <person name="Aono N."/>
            <person name="Aoyama T."/>
            <person name="Ambrose B.A."/>
            <person name="Ashton N.W."/>
            <person name="Axtell M.J."/>
            <person name="Barker E."/>
            <person name="Barker M.S."/>
            <person name="Bennetzen J.L."/>
            <person name="Bonawitz N.D."/>
            <person name="Chapple C."/>
            <person name="Cheng C."/>
            <person name="Correa L.G."/>
            <person name="Dacre M."/>
            <person name="DeBarry J."/>
            <person name="Dreyer I."/>
            <person name="Elias M."/>
            <person name="Engstrom E.M."/>
            <person name="Estelle M."/>
            <person name="Feng L."/>
            <person name="Finet C."/>
            <person name="Floyd S.K."/>
            <person name="Frommer W.B."/>
            <person name="Fujita T."/>
            <person name="Gramzow L."/>
            <person name="Gutensohn M."/>
            <person name="Harholt J."/>
            <person name="Hattori M."/>
            <person name="Heyl A."/>
            <person name="Hirai T."/>
            <person name="Hiwatashi Y."/>
            <person name="Ishikawa M."/>
            <person name="Iwata M."/>
            <person name="Karol K.G."/>
            <person name="Koehler B."/>
            <person name="Kolukisaoglu U."/>
            <person name="Kubo M."/>
            <person name="Kurata T."/>
            <person name="Lalonde S."/>
            <person name="Li K."/>
            <person name="Li Y."/>
            <person name="Litt A."/>
            <person name="Lyons E."/>
            <person name="Manning G."/>
            <person name="Maruyama T."/>
            <person name="Michael T.P."/>
            <person name="Mikami K."/>
            <person name="Miyazaki S."/>
            <person name="Morinaga S."/>
            <person name="Murata T."/>
            <person name="Mueller-Roeber B."/>
            <person name="Nelson D.R."/>
            <person name="Obara M."/>
            <person name="Oguri Y."/>
            <person name="Olmstead R.G."/>
            <person name="Onodera N."/>
            <person name="Petersen B.L."/>
            <person name="Pils B."/>
            <person name="Prigge M."/>
            <person name="Rensing S.A."/>
            <person name="Riano-Pachon D.M."/>
            <person name="Roberts A.W."/>
            <person name="Sato Y."/>
            <person name="Scheller H.V."/>
            <person name="Schulz B."/>
            <person name="Schulz C."/>
            <person name="Shakirov E.V."/>
            <person name="Shibagaki N."/>
            <person name="Shinohara N."/>
            <person name="Shippen D.E."/>
            <person name="Soerensen I."/>
            <person name="Sotooka R."/>
            <person name="Sugimoto N."/>
            <person name="Sugita M."/>
            <person name="Sumikawa N."/>
            <person name="Tanurdzic M."/>
            <person name="Theissen G."/>
            <person name="Ulvskov P."/>
            <person name="Wakazuki S."/>
            <person name="Weng J.K."/>
            <person name="Willats W.W."/>
            <person name="Wipf D."/>
            <person name="Wolf P.G."/>
            <person name="Yang L."/>
            <person name="Zimmer A.D."/>
            <person name="Zhu Q."/>
            <person name="Mitros T."/>
            <person name="Hellsten U."/>
            <person name="Loque D."/>
            <person name="Otillar R."/>
            <person name="Salamov A."/>
            <person name="Schmutz J."/>
            <person name="Shapiro H."/>
            <person name="Lindquist E."/>
            <person name="Lucas S."/>
            <person name="Rokhsar D."/>
            <person name="Grigoriev I.V."/>
        </authorList>
    </citation>
    <scope>NUCLEOTIDE SEQUENCE [LARGE SCALE GENOMIC DNA]</scope>
</reference>
<feature type="binding site" evidence="3">
    <location>
        <position position="117"/>
    </location>
    <ligand>
        <name>FAD</name>
        <dbReference type="ChEBI" id="CHEBI:57692"/>
    </ligand>
</feature>
<keyword evidence="3" id="KW-0274">FAD</keyword>
<dbReference type="AlphaFoldDB" id="D8T8L2"/>
<keyword evidence="3" id="KW-0285">Flavoprotein</keyword>
<dbReference type="InterPro" id="IPR000172">
    <property type="entry name" value="GMC_OxRdtase_N"/>
</dbReference>
<accession>D8T8L2</accession>
<keyword evidence="4" id="KW-1015">Disulfide bond</keyword>
<evidence type="ECO:0000313" key="7">
    <source>
        <dbReference type="EMBL" id="EFJ07054.1"/>
    </source>
</evidence>
<organism evidence="8">
    <name type="scientific">Selaginella moellendorffii</name>
    <name type="common">Spikemoss</name>
    <dbReference type="NCBI Taxonomy" id="88036"/>
    <lineage>
        <taxon>Eukaryota</taxon>
        <taxon>Viridiplantae</taxon>
        <taxon>Streptophyta</taxon>
        <taxon>Embryophyta</taxon>
        <taxon>Tracheophyta</taxon>
        <taxon>Lycopodiopsida</taxon>
        <taxon>Selaginellales</taxon>
        <taxon>Selaginellaceae</taxon>
        <taxon>Selaginella</taxon>
    </lineage>
</organism>
<keyword evidence="8" id="KW-1185">Reference proteome</keyword>
<evidence type="ECO:0000256" key="2">
    <source>
        <dbReference type="ARBA" id="ARBA00022729"/>
    </source>
</evidence>
<feature type="binding site" evidence="3">
    <location>
        <begin position="125"/>
        <end position="128"/>
    </location>
    <ligand>
        <name>FAD</name>
        <dbReference type="ChEBI" id="CHEBI:57692"/>
    </ligand>
</feature>
<dbReference type="Proteomes" id="UP000001514">
    <property type="component" value="Unassembled WGS sequence"/>
</dbReference>
<dbReference type="Gene3D" id="3.50.50.60">
    <property type="entry name" value="FAD/NAD(P)-binding domain"/>
    <property type="match status" value="1"/>
</dbReference>
<dbReference type="Gramene" id="EFJ07054">
    <property type="protein sequence ID" value="EFJ07054"/>
    <property type="gene ID" value="SELMODRAFT_134398"/>
</dbReference>
<dbReference type="InterPro" id="IPR036188">
    <property type="entry name" value="FAD/NAD-bd_sf"/>
</dbReference>
<dbReference type="GO" id="GO:0016614">
    <property type="term" value="F:oxidoreductase activity, acting on CH-OH group of donors"/>
    <property type="evidence" value="ECO:0007669"/>
    <property type="project" value="InterPro"/>
</dbReference>
<keyword evidence="2 5" id="KW-0732">Signal</keyword>
<evidence type="ECO:0000256" key="1">
    <source>
        <dbReference type="ARBA" id="ARBA00010790"/>
    </source>
</evidence>
<dbReference type="OrthoDB" id="269227at2759"/>
<proteinExistence type="inferred from homology"/>
<feature type="domain" description="Glucose-methanol-choline oxidoreductase N-terminal" evidence="6">
    <location>
        <begin position="271"/>
        <end position="285"/>
    </location>
</feature>
<dbReference type="InParanoid" id="D8T8L2"/>
<dbReference type="STRING" id="88036.D8T8L2"/>
<dbReference type="PIRSF" id="PIRSF000137">
    <property type="entry name" value="Alcohol_oxidase"/>
    <property type="match status" value="1"/>
</dbReference>
<feature type="binding site" evidence="3">
    <location>
        <begin position="497"/>
        <end position="498"/>
    </location>
    <ligand>
        <name>FAD</name>
        <dbReference type="ChEBI" id="CHEBI:57692"/>
    </ligand>
</feature>
<feature type="binding site" evidence="3">
    <location>
        <position position="486"/>
    </location>
    <ligand>
        <name>FAD</name>
        <dbReference type="ChEBI" id="CHEBI:57692"/>
    </ligand>
</feature>
<feature type="disulfide bond" evidence="4">
    <location>
        <begin position="393"/>
        <end position="449"/>
    </location>
</feature>
<comment type="cofactor">
    <cofactor evidence="3">
        <name>FAD</name>
        <dbReference type="ChEBI" id="CHEBI:57692"/>
    </cofactor>
</comment>
<dbReference type="InterPro" id="IPR051871">
    <property type="entry name" value="GMC_Oxidoreductase-Related"/>
</dbReference>
<evidence type="ECO:0000259" key="6">
    <source>
        <dbReference type="PROSITE" id="PS00624"/>
    </source>
</evidence>
<feature type="signal peptide" evidence="5">
    <location>
        <begin position="1"/>
        <end position="21"/>
    </location>
</feature>
<dbReference type="Pfam" id="PF00732">
    <property type="entry name" value="GMC_oxred_N"/>
    <property type="match status" value="1"/>
</dbReference>